<dbReference type="EMBL" id="CP034673">
    <property type="protein sequence ID" value="AZS26934.1"/>
    <property type="molecule type" value="Genomic_DNA"/>
</dbReference>
<gene>
    <name evidence="2" type="ORF">DYL72_18425</name>
    <name evidence="3" type="ORF">EAY07_26065</name>
</gene>
<dbReference type="Proteomes" id="UP000256923">
    <property type="component" value="Chromosome 2"/>
</dbReference>
<proteinExistence type="predicted"/>
<reference evidence="3 5" key="2">
    <citation type="journal article" date="2021" name="PeerJ">
        <title>Analysis of 44 Vibrio anguillarum genomes reveals high genetic diversity.</title>
        <authorList>
            <person name="Hansen M.J."/>
            <person name="Dalsgaard I."/>
        </authorList>
    </citation>
    <scope>NUCLEOTIDE SEQUENCE [LARGE SCALE GENOMIC DNA]</scope>
    <source>
        <strain evidence="3 5">17-16730-2A</strain>
    </source>
</reference>
<dbReference type="EMBL" id="RDOM01001172">
    <property type="protein sequence ID" value="MBF4275407.1"/>
    <property type="molecule type" value="Genomic_DNA"/>
</dbReference>
<sequence length="125" mass="13521">MKKIQISIAALLFMSTLSFASTTTIECTYNKYSDSEGGHTVKNDFILRYLIDPDINKVYVLGNNGSNEVVKISGGNHVSFLETTGSGNVMVTTITEDLKSVHSRNTVGFGGALIPSQYYGTCLAK</sequence>
<evidence type="ECO:0000313" key="2">
    <source>
        <dbReference type="EMBL" id="AZS26934.1"/>
    </source>
</evidence>
<evidence type="ECO:0008006" key="6">
    <source>
        <dbReference type="Google" id="ProtNLM"/>
    </source>
</evidence>
<evidence type="ECO:0000313" key="3">
    <source>
        <dbReference type="EMBL" id="MBF4275407.1"/>
    </source>
</evidence>
<dbReference type="RefSeq" id="WP_029388418.1">
    <property type="nucleotide sequence ID" value="NZ_CP023055.1"/>
</dbReference>
<protein>
    <recommendedName>
        <fullName evidence="6">Adhesin</fullName>
    </recommendedName>
</protein>
<feature type="chain" id="PRO_5044380304" description="Adhesin" evidence="1">
    <location>
        <begin position="21"/>
        <end position="125"/>
    </location>
</feature>
<dbReference type="Proteomes" id="UP000722957">
    <property type="component" value="Unassembled WGS sequence"/>
</dbReference>
<accession>A0A289GGW8</accession>
<evidence type="ECO:0000313" key="4">
    <source>
        <dbReference type="Proteomes" id="UP000256923"/>
    </source>
</evidence>
<feature type="signal peptide" evidence="1">
    <location>
        <begin position="1"/>
        <end position="20"/>
    </location>
</feature>
<keyword evidence="1" id="KW-0732">Signal</keyword>
<reference evidence="2 4" key="1">
    <citation type="submission" date="2018-12" db="EMBL/GenBank/DDBJ databases">
        <title>Characterization and Draft Genome of Vibrio anguillarum J360 Marine Pathogen Isolated from an Outbreak in Lumpfish (Cyclopterus lumpus).</title>
        <authorList>
            <person name="Vasquez J.I."/>
            <person name="Cao T."/>
            <person name="Chakraborty S."/>
            <person name="Gnanagobal H."/>
            <person name="Wescot J."/>
            <person name="Boyce D."/>
            <person name="Santander J."/>
        </authorList>
    </citation>
    <scope>NUCLEOTIDE SEQUENCE [LARGE SCALE GENOMIC DNA]</scope>
    <source>
        <strain evidence="2 4">J360</strain>
    </source>
</reference>
<name>A0A289GGW8_VIBAN</name>
<evidence type="ECO:0000256" key="1">
    <source>
        <dbReference type="SAM" id="SignalP"/>
    </source>
</evidence>
<organism evidence="2 4">
    <name type="scientific">Vibrio anguillarum</name>
    <name type="common">Listonella anguillarum</name>
    <dbReference type="NCBI Taxonomy" id="55601"/>
    <lineage>
        <taxon>Bacteria</taxon>
        <taxon>Pseudomonadati</taxon>
        <taxon>Pseudomonadota</taxon>
        <taxon>Gammaproteobacteria</taxon>
        <taxon>Vibrionales</taxon>
        <taxon>Vibrionaceae</taxon>
        <taxon>Vibrio</taxon>
    </lineage>
</organism>
<dbReference type="AlphaFoldDB" id="A0A289GGW8"/>
<evidence type="ECO:0000313" key="5">
    <source>
        <dbReference type="Proteomes" id="UP000722957"/>
    </source>
</evidence>